<dbReference type="Gene3D" id="3.60.120.10">
    <property type="entry name" value="Anthranilate synthase"/>
    <property type="match status" value="1"/>
</dbReference>
<dbReference type="GO" id="GO:0000162">
    <property type="term" value="P:L-tryptophan biosynthetic process"/>
    <property type="evidence" value="ECO:0007669"/>
    <property type="project" value="UniProtKB-UniRule"/>
</dbReference>
<name>A0A941AHJ0_9ACTN</name>
<comment type="catalytic activity">
    <reaction evidence="2">
        <text>chorismate + L-glutamine = anthranilate + pyruvate + L-glutamate + H(+)</text>
        <dbReference type="Rhea" id="RHEA:21732"/>
        <dbReference type="ChEBI" id="CHEBI:15361"/>
        <dbReference type="ChEBI" id="CHEBI:15378"/>
        <dbReference type="ChEBI" id="CHEBI:16567"/>
        <dbReference type="ChEBI" id="CHEBI:29748"/>
        <dbReference type="ChEBI" id="CHEBI:29985"/>
        <dbReference type="ChEBI" id="CHEBI:58359"/>
        <dbReference type="EC" id="4.1.3.27"/>
    </reaction>
</comment>
<dbReference type="RefSeq" id="WP_210155581.1">
    <property type="nucleotide sequence ID" value="NZ_JAFCNB010000004.1"/>
</dbReference>
<evidence type="ECO:0000259" key="3">
    <source>
        <dbReference type="Pfam" id="PF00117"/>
    </source>
</evidence>
<dbReference type="Pfam" id="PF00425">
    <property type="entry name" value="Chorismate_bind"/>
    <property type="match status" value="1"/>
</dbReference>
<dbReference type="EC" id="4.1.3.27" evidence="2"/>
<dbReference type="InterPro" id="IPR019999">
    <property type="entry name" value="Anth_synth_I-like"/>
</dbReference>
<keyword evidence="7" id="KW-1185">Reference proteome</keyword>
<evidence type="ECO:0000259" key="5">
    <source>
        <dbReference type="Pfam" id="PF04715"/>
    </source>
</evidence>
<dbReference type="Proteomes" id="UP000674234">
    <property type="component" value="Unassembled WGS sequence"/>
</dbReference>
<dbReference type="PIRSF" id="PIRSF036934">
    <property type="entry name" value="TrpE-G"/>
    <property type="match status" value="1"/>
</dbReference>
<dbReference type="NCBIfam" id="TIGR01815">
    <property type="entry name" value="TrpE-clade3"/>
    <property type="match status" value="1"/>
</dbReference>
<dbReference type="InterPro" id="IPR005801">
    <property type="entry name" value="ADC_synthase"/>
</dbReference>
<keyword evidence="2" id="KW-0822">Tryptophan biosynthesis</keyword>
<dbReference type="InterPro" id="IPR006805">
    <property type="entry name" value="Anth_synth_I_N"/>
</dbReference>
<dbReference type="InterPro" id="IPR010112">
    <property type="entry name" value="TrpE-G_bact"/>
</dbReference>
<gene>
    <name evidence="6" type="ORF">JOL79_09995</name>
</gene>
<organism evidence="6 7">
    <name type="scientific">Microbispora oryzae</name>
    <dbReference type="NCBI Taxonomy" id="2806554"/>
    <lineage>
        <taxon>Bacteria</taxon>
        <taxon>Bacillati</taxon>
        <taxon>Actinomycetota</taxon>
        <taxon>Actinomycetes</taxon>
        <taxon>Streptosporangiales</taxon>
        <taxon>Streptosporangiaceae</taxon>
        <taxon>Microbispora</taxon>
    </lineage>
</organism>
<dbReference type="GO" id="GO:0004049">
    <property type="term" value="F:anthranilate synthase activity"/>
    <property type="evidence" value="ECO:0007669"/>
    <property type="project" value="UniProtKB-UniRule"/>
</dbReference>
<keyword evidence="2" id="KW-0028">Amino-acid biosynthesis</keyword>
<feature type="domain" description="Anthranilate synthase component I N-terminal" evidence="5">
    <location>
        <begin position="42"/>
        <end position="193"/>
    </location>
</feature>
<dbReference type="CDD" id="cd01743">
    <property type="entry name" value="GATase1_Anthranilate_Synthase"/>
    <property type="match status" value="1"/>
</dbReference>
<keyword evidence="1" id="KW-0315">Glutamine amidotransferase</keyword>
<proteinExistence type="predicted"/>
<dbReference type="InterPro" id="IPR017926">
    <property type="entry name" value="GATASE"/>
</dbReference>
<dbReference type="InterPro" id="IPR029062">
    <property type="entry name" value="Class_I_gatase-like"/>
</dbReference>
<dbReference type="Pfam" id="PF04715">
    <property type="entry name" value="Anth_synt_I_N"/>
    <property type="match status" value="1"/>
</dbReference>
<dbReference type="PRINTS" id="PR00096">
    <property type="entry name" value="GATASE"/>
</dbReference>
<feature type="domain" description="Chorismate-utilising enzyme C-terminal" evidence="4">
    <location>
        <begin position="235"/>
        <end position="486"/>
    </location>
</feature>
<comment type="caution">
    <text evidence="6">The sequence shown here is derived from an EMBL/GenBank/DDBJ whole genome shotgun (WGS) entry which is preliminary data.</text>
</comment>
<evidence type="ECO:0000256" key="1">
    <source>
        <dbReference type="ARBA" id="ARBA00022962"/>
    </source>
</evidence>
<keyword evidence="2 6" id="KW-0456">Lyase</keyword>
<dbReference type="Gene3D" id="3.40.50.880">
    <property type="match status" value="1"/>
</dbReference>
<dbReference type="InterPro" id="IPR006221">
    <property type="entry name" value="TrpG/PapA_dom"/>
</dbReference>
<accession>A0A941AHJ0</accession>
<dbReference type="AlphaFoldDB" id="A0A941AHJ0"/>
<dbReference type="PROSITE" id="PS51273">
    <property type="entry name" value="GATASE_TYPE_1"/>
    <property type="match status" value="1"/>
</dbReference>
<dbReference type="Pfam" id="PF00117">
    <property type="entry name" value="GATase"/>
    <property type="match status" value="1"/>
</dbReference>
<dbReference type="EMBL" id="JAFCNB010000004">
    <property type="protein sequence ID" value="MBP2704141.1"/>
    <property type="molecule type" value="Genomic_DNA"/>
</dbReference>
<keyword evidence="2" id="KW-0057">Aromatic amino acid biosynthesis</keyword>
<dbReference type="PRINTS" id="PR00097">
    <property type="entry name" value="ANTSNTHASEII"/>
</dbReference>
<comment type="pathway">
    <text evidence="2">Amino-acid biosynthesis; L-tryptophan biosynthesis; L-tryptophan from chorismate: step 1/5.</text>
</comment>
<dbReference type="PANTHER" id="PTHR11236">
    <property type="entry name" value="AMINOBENZOATE/ANTHRANILATE SYNTHASE"/>
    <property type="match status" value="1"/>
</dbReference>
<evidence type="ECO:0000313" key="6">
    <source>
        <dbReference type="EMBL" id="MBP2704141.1"/>
    </source>
</evidence>
<dbReference type="SUPFAM" id="SSF56322">
    <property type="entry name" value="ADC synthase"/>
    <property type="match status" value="1"/>
</dbReference>
<dbReference type="PANTHER" id="PTHR11236:SF9">
    <property type="entry name" value="ANTHRANILATE SYNTHASE COMPONENT 1"/>
    <property type="match status" value="1"/>
</dbReference>
<evidence type="ECO:0000256" key="2">
    <source>
        <dbReference type="PIRNR" id="PIRNR036934"/>
    </source>
</evidence>
<dbReference type="InterPro" id="IPR015890">
    <property type="entry name" value="Chorismate_C"/>
</dbReference>
<dbReference type="SUPFAM" id="SSF52317">
    <property type="entry name" value="Class I glutamine amidotransferase-like"/>
    <property type="match status" value="1"/>
</dbReference>
<sequence>MEIGEYTTAGGIAVERGVREVPEAALEEIVTSLGTRRGGAFSSGMDYPGRYSRWAFGYVDPCLEIVARGRRISARALNDRGRVVLPVVTACLLAAGEAVGAPDAGFAEVHVPESADLLPEEMRSRRPTVFTAIREIIAAFRGDDPHLGLYGAFGYDLAFQFEPIRYRLERPDDQRDLVLHLPDRLVVIDRVRETSTEVTYEFTVDGVSTRGLPRTGETIPPVTPASIPPNPRAGAYADIVAKAKDKFVRGDLFEVVPGQVFHSSCADPSAFYRSLRAGNPAPYEFLLNLGQGEHLVGASPEMYVRVTGDRVETCPISGTIARGANPVEDAENIRTLLSSVKEESELTMCTDVDRNDKSRICVPGSVKVIGRRQIEMYSRLIHTVDHIEGRLRPEFDALDAFLTHMWAVTVTGAPKTWAMQFIEDNEETTRRWYGGAVGFIGFDGSMNTGLTLRTAQIRDGVAAVRAGATLLYDSDPDAEERETELKASALLRALEAVANPPAAAAAPEAVAGPGEGHTVLLVDHEDSFVNTLADYFRQQGASVVTLRHGFPPETLGEIAPTLVVLSPGPGWPSDFGCSKLIEALYARNLPVFGVCLGLQAMVEHAGGTLELLPYPEHGKRGRVKRQGDSALLEGLPDEFVAARYHSVHAKEHGVEGFTVTAFTPDGAAMAIEDRGNRRFGVQFHPESILTTEGGAGAKIIANVLRLCS</sequence>
<protein>
    <recommendedName>
        <fullName evidence="2">Anthranilate synthase</fullName>
        <ecNumber evidence="2">4.1.3.27</ecNumber>
    </recommendedName>
</protein>
<evidence type="ECO:0000259" key="4">
    <source>
        <dbReference type="Pfam" id="PF00425"/>
    </source>
</evidence>
<evidence type="ECO:0000313" key="7">
    <source>
        <dbReference type="Proteomes" id="UP000674234"/>
    </source>
</evidence>
<feature type="domain" description="Glutamine amidotransferase" evidence="3">
    <location>
        <begin position="520"/>
        <end position="694"/>
    </location>
</feature>
<reference evidence="6" key="1">
    <citation type="submission" date="2021-02" db="EMBL/GenBank/DDBJ databases">
        <title>Draft genome sequence of Microbispora sp. RL4-1S isolated from rice leaves in Thailand.</title>
        <authorList>
            <person name="Muangham S."/>
            <person name="Duangmal K."/>
        </authorList>
    </citation>
    <scope>NUCLEOTIDE SEQUENCE</scope>
    <source>
        <strain evidence="6">RL4-1S</strain>
    </source>
</reference>
<dbReference type="NCBIfam" id="NF010081">
    <property type="entry name" value="PRK13566.1"/>
    <property type="match status" value="1"/>
</dbReference>